<dbReference type="AlphaFoldDB" id="A0A8T0S434"/>
<accession>A0A8T0S434</accession>
<proteinExistence type="predicted"/>
<dbReference type="Gene3D" id="3.30.200.20">
    <property type="entry name" value="Phosphorylase Kinase, domain 1"/>
    <property type="match status" value="1"/>
</dbReference>
<evidence type="ECO:0000313" key="1">
    <source>
        <dbReference type="EMBL" id="KAG2593391.1"/>
    </source>
</evidence>
<dbReference type="Proteomes" id="UP000823388">
    <property type="component" value="Chromosome 5N"/>
</dbReference>
<reference evidence="1" key="1">
    <citation type="submission" date="2020-05" db="EMBL/GenBank/DDBJ databases">
        <title>WGS assembly of Panicum virgatum.</title>
        <authorList>
            <person name="Lovell J.T."/>
            <person name="Jenkins J."/>
            <person name="Shu S."/>
            <person name="Juenger T.E."/>
            <person name="Schmutz J."/>
        </authorList>
    </citation>
    <scope>NUCLEOTIDE SEQUENCE</scope>
    <source>
        <strain evidence="1">AP13</strain>
    </source>
</reference>
<keyword evidence="2" id="KW-1185">Reference proteome</keyword>
<organism evidence="1 2">
    <name type="scientific">Panicum virgatum</name>
    <name type="common">Blackwell switchgrass</name>
    <dbReference type="NCBI Taxonomy" id="38727"/>
    <lineage>
        <taxon>Eukaryota</taxon>
        <taxon>Viridiplantae</taxon>
        <taxon>Streptophyta</taxon>
        <taxon>Embryophyta</taxon>
        <taxon>Tracheophyta</taxon>
        <taxon>Spermatophyta</taxon>
        <taxon>Magnoliopsida</taxon>
        <taxon>Liliopsida</taxon>
        <taxon>Poales</taxon>
        <taxon>Poaceae</taxon>
        <taxon>PACMAD clade</taxon>
        <taxon>Panicoideae</taxon>
        <taxon>Panicodae</taxon>
        <taxon>Paniceae</taxon>
        <taxon>Panicinae</taxon>
        <taxon>Panicum</taxon>
        <taxon>Panicum sect. Hiantes</taxon>
    </lineage>
</organism>
<sequence>MPISMCCNIGAGDDQASPYGGLALADTRECVEANMTQQYDTSKRPVLCFDCRLKSVIYVKESIKFPFSEIQAATYDFSKENLLGERGFGHVYRGHLNNGELTLQPSCARRQV</sequence>
<protein>
    <submittedName>
        <fullName evidence="1">Uncharacterized protein</fullName>
    </submittedName>
</protein>
<dbReference type="EMBL" id="CM029046">
    <property type="protein sequence ID" value="KAG2593391.1"/>
    <property type="molecule type" value="Genomic_DNA"/>
</dbReference>
<comment type="caution">
    <text evidence="1">The sequence shown here is derived from an EMBL/GenBank/DDBJ whole genome shotgun (WGS) entry which is preliminary data.</text>
</comment>
<name>A0A8T0S434_PANVG</name>
<evidence type="ECO:0000313" key="2">
    <source>
        <dbReference type="Proteomes" id="UP000823388"/>
    </source>
</evidence>
<gene>
    <name evidence="1" type="ORF">PVAP13_5NG170955</name>
</gene>